<dbReference type="InterPro" id="IPR050525">
    <property type="entry name" value="ECM_Assembly_Org"/>
</dbReference>
<gene>
    <name evidence="2" type="ORF">KUTeg_009418</name>
</gene>
<organism evidence="2 3">
    <name type="scientific">Tegillarca granosa</name>
    <name type="common">Malaysian cockle</name>
    <name type="synonym">Anadara granosa</name>
    <dbReference type="NCBI Taxonomy" id="220873"/>
    <lineage>
        <taxon>Eukaryota</taxon>
        <taxon>Metazoa</taxon>
        <taxon>Spiralia</taxon>
        <taxon>Lophotrochozoa</taxon>
        <taxon>Mollusca</taxon>
        <taxon>Bivalvia</taxon>
        <taxon>Autobranchia</taxon>
        <taxon>Pteriomorphia</taxon>
        <taxon>Arcoida</taxon>
        <taxon>Arcoidea</taxon>
        <taxon>Arcidae</taxon>
        <taxon>Tegillarca</taxon>
    </lineage>
</organism>
<feature type="non-terminal residue" evidence="2">
    <location>
        <position position="1"/>
    </location>
</feature>
<dbReference type="CDD" id="cd01450">
    <property type="entry name" value="vWFA_subfamily_ECM"/>
    <property type="match status" value="1"/>
</dbReference>
<proteinExistence type="predicted"/>
<dbReference type="Gene3D" id="3.40.50.410">
    <property type="entry name" value="von Willebrand factor, type A domain"/>
    <property type="match status" value="1"/>
</dbReference>
<dbReference type="PANTHER" id="PTHR24020">
    <property type="entry name" value="COLLAGEN ALPHA"/>
    <property type="match status" value="1"/>
</dbReference>
<sequence length="205" mass="22354">TPCTGPADIVFVIDGSESISSDNFNTTLEFVIRNLDKLTISQTGVRVAALVFSDKVYDNFTFTPYRNKLELSMVIRSMKQPKQGTDTEKGLAKMMDIFNATRPPERENIPQVGVVITDGESRNPIATVTEAVKIRSNGISLIAVGVAVQNGSSADRELQGITGAKENVLLLNGYDDLQTLTSISLLSKILCQVNNISRLFLQPIC</sequence>
<evidence type="ECO:0000313" key="3">
    <source>
        <dbReference type="Proteomes" id="UP001217089"/>
    </source>
</evidence>
<evidence type="ECO:0000259" key="1">
    <source>
        <dbReference type="PROSITE" id="PS50234"/>
    </source>
</evidence>
<protein>
    <recommendedName>
        <fullName evidence="1">VWFA domain-containing protein</fullName>
    </recommendedName>
</protein>
<dbReference type="InterPro" id="IPR002035">
    <property type="entry name" value="VWF_A"/>
</dbReference>
<comment type="caution">
    <text evidence="2">The sequence shown here is derived from an EMBL/GenBank/DDBJ whole genome shotgun (WGS) entry which is preliminary data.</text>
</comment>
<dbReference type="InterPro" id="IPR036465">
    <property type="entry name" value="vWFA_dom_sf"/>
</dbReference>
<dbReference type="SUPFAM" id="SSF53300">
    <property type="entry name" value="vWA-like"/>
    <property type="match status" value="1"/>
</dbReference>
<dbReference type="PANTHER" id="PTHR24020:SF87">
    <property type="entry name" value="COLLAGEN ALPHA-1(VI) CHAIN-LIKE"/>
    <property type="match status" value="1"/>
</dbReference>
<accession>A0ABQ9F8V3</accession>
<dbReference type="SMART" id="SM00327">
    <property type="entry name" value="VWA"/>
    <property type="match status" value="1"/>
</dbReference>
<dbReference type="PROSITE" id="PS50234">
    <property type="entry name" value="VWFA"/>
    <property type="match status" value="1"/>
</dbReference>
<feature type="domain" description="VWFA" evidence="1">
    <location>
        <begin position="8"/>
        <end position="189"/>
    </location>
</feature>
<evidence type="ECO:0000313" key="2">
    <source>
        <dbReference type="EMBL" id="KAJ8312045.1"/>
    </source>
</evidence>
<dbReference type="PRINTS" id="PR00453">
    <property type="entry name" value="VWFADOMAIN"/>
</dbReference>
<name>A0ABQ9F8V3_TEGGR</name>
<reference evidence="2 3" key="1">
    <citation type="submission" date="2022-12" db="EMBL/GenBank/DDBJ databases">
        <title>Chromosome-level genome of Tegillarca granosa.</title>
        <authorList>
            <person name="Kim J."/>
        </authorList>
    </citation>
    <scope>NUCLEOTIDE SEQUENCE [LARGE SCALE GENOMIC DNA]</scope>
    <source>
        <strain evidence="2">Teg-2019</strain>
        <tissue evidence="2">Adductor muscle</tissue>
    </source>
</reference>
<dbReference type="EMBL" id="JARBDR010000440">
    <property type="protein sequence ID" value="KAJ8312045.1"/>
    <property type="molecule type" value="Genomic_DNA"/>
</dbReference>
<dbReference type="Proteomes" id="UP001217089">
    <property type="component" value="Unassembled WGS sequence"/>
</dbReference>
<keyword evidence="3" id="KW-1185">Reference proteome</keyword>
<dbReference type="Pfam" id="PF00092">
    <property type="entry name" value="VWA"/>
    <property type="match status" value="1"/>
</dbReference>